<dbReference type="InterPro" id="IPR000504">
    <property type="entry name" value="RRM_dom"/>
</dbReference>
<dbReference type="InterPro" id="IPR050374">
    <property type="entry name" value="RRT5_SRSF_SR"/>
</dbReference>
<dbReference type="PANTHER" id="PTHR23003:SF3">
    <property type="entry name" value="FI21236P1-RELATED"/>
    <property type="match status" value="1"/>
</dbReference>
<proteinExistence type="predicted"/>
<dbReference type="SMART" id="SM00360">
    <property type="entry name" value="RRM"/>
    <property type="match status" value="2"/>
</dbReference>
<dbReference type="PROSITE" id="PS50102">
    <property type="entry name" value="RRM"/>
    <property type="match status" value="1"/>
</dbReference>
<evidence type="ECO:0000313" key="5">
    <source>
        <dbReference type="Proteomes" id="UP001642484"/>
    </source>
</evidence>
<dbReference type="PANTHER" id="PTHR23003">
    <property type="entry name" value="RNA RECOGNITION MOTIF RRM DOMAIN CONTAINING PROTEIN"/>
    <property type="match status" value="1"/>
</dbReference>
<evidence type="ECO:0000259" key="3">
    <source>
        <dbReference type="PROSITE" id="PS50102"/>
    </source>
</evidence>
<dbReference type="Pfam" id="PF00076">
    <property type="entry name" value="RRM_1"/>
    <property type="match status" value="2"/>
</dbReference>
<keyword evidence="1 2" id="KW-0694">RNA-binding</keyword>
<dbReference type="SUPFAM" id="SSF54928">
    <property type="entry name" value="RNA-binding domain, RBD"/>
    <property type="match status" value="1"/>
</dbReference>
<dbReference type="EMBL" id="CAXAMN010022662">
    <property type="protein sequence ID" value="CAK9071722.1"/>
    <property type="molecule type" value="Genomic_DNA"/>
</dbReference>
<evidence type="ECO:0000256" key="1">
    <source>
        <dbReference type="ARBA" id="ARBA00022884"/>
    </source>
</evidence>
<evidence type="ECO:0000256" key="2">
    <source>
        <dbReference type="PROSITE-ProRule" id="PRU00176"/>
    </source>
</evidence>
<organism evidence="4 5">
    <name type="scientific">Durusdinium trenchii</name>
    <dbReference type="NCBI Taxonomy" id="1381693"/>
    <lineage>
        <taxon>Eukaryota</taxon>
        <taxon>Sar</taxon>
        <taxon>Alveolata</taxon>
        <taxon>Dinophyceae</taxon>
        <taxon>Suessiales</taxon>
        <taxon>Symbiodiniaceae</taxon>
        <taxon>Durusdinium</taxon>
    </lineage>
</organism>
<dbReference type="InterPro" id="IPR012677">
    <property type="entry name" value="Nucleotide-bd_a/b_plait_sf"/>
</dbReference>
<accession>A0ABP0P8B2</accession>
<reference evidence="4 5" key="1">
    <citation type="submission" date="2024-02" db="EMBL/GenBank/DDBJ databases">
        <authorList>
            <person name="Chen Y."/>
            <person name="Shah S."/>
            <person name="Dougan E. K."/>
            <person name="Thang M."/>
            <person name="Chan C."/>
        </authorList>
    </citation>
    <scope>NUCLEOTIDE SEQUENCE [LARGE SCALE GENOMIC DNA]</scope>
</reference>
<dbReference type="InterPro" id="IPR035979">
    <property type="entry name" value="RBD_domain_sf"/>
</dbReference>
<dbReference type="Gene3D" id="3.30.70.330">
    <property type="match status" value="2"/>
</dbReference>
<name>A0ABP0P8B2_9DINO</name>
<evidence type="ECO:0000313" key="4">
    <source>
        <dbReference type="EMBL" id="CAK9071722.1"/>
    </source>
</evidence>
<feature type="domain" description="RRM" evidence="3">
    <location>
        <begin position="30"/>
        <end position="109"/>
    </location>
</feature>
<dbReference type="Proteomes" id="UP001642484">
    <property type="component" value="Unassembled WGS sequence"/>
</dbReference>
<comment type="caution">
    <text evidence="4">The sequence shown here is derived from an EMBL/GenBank/DDBJ whole genome shotgun (WGS) entry which is preliminary data.</text>
</comment>
<keyword evidence="5" id="KW-1185">Reference proteome</keyword>
<gene>
    <name evidence="4" type="ORF">CCMP2556_LOCUS35255</name>
</gene>
<protein>
    <recommendedName>
        <fullName evidence="3">RRM domain-containing protein</fullName>
    </recommendedName>
</protein>
<sequence length="171" mass="18578">MVWKTGDKLDLSLDELADLDGKVSMTSGNTRVFVGNLPYSSSWQDLKDHMRQAGEVLFCEILPEPGTALGSKGCGLVEFATPAAAHRAISDLTGTVVQGRKIFVREDRESELSVEEGGRRVFVGNLAYSVSWQELKDHMRQCGDVLHCDIIAEPGTALGSKGCGSKPRTCY</sequence>